<keyword evidence="6 16" id="KW-0808">Transferase</keyword>
<evidence type="ECO:0000256" key="9">
    <source>
        <dbReference type="ARBA" id="ARBA00022968"/>
    </source>
</evidence>
<evidence type="ECO:0000256" key="5">
    <source>
        <dbReference type="ARBA" id="ARBA00022676"/>
    </source>
</evidence>
<dbReference type="EMBL" id="NEVH01025129">
    <property type="protein sequence ID" value="PNF15988.1"/>
    <property type="molecule type" value="Genomic_DNA"/>
</dbReference>
<evidence type="ECO:0000256" key="3">
    <source>
        <dbReference type="ARBA" id="ARBA00004922"/>
    </source>
</evidence>
<dbReference type="InterPro" id="IPR027995">
    <property type="entry name" value="Galactosyl_T_N"/>
</dbReference>
<evidence type="ECO:0000259" key="19">
    <source>
        <dbReference type="Pfam" id="PF13733"/>
    </source>
</evidence>
<feature type="domain" description="Galactosyltransferase C-terminal" evidence="18">
    <location>
        <begin position="168"/>
        <end position="244"/>
    </location>
</feature>
<feature type="compositionally biased region" description="Low complexity" evidence="17">
    <location>
        <begin position="331"/>
        <end position="343"/>
    </location>
</feature>
<dbReference type="SUPFAM" id="SSF53448">
    <property type="entry name" value="Nucleotide-diphospho-sugar transferases"/>
    <property type="match status" value="1"/>
</dbReference>
<comment type="pathway">
    <text evidence="3 16">Protein modification; protein glycosylation.</text>
</comment>
<comment type="function">
    <text evidence="16">Catalyzes the transfer of galactose onto proteins or lipids.</text>
</comment>
<evidence type="ECO:0000256" key="11">
    <source>
        <dbReference type="ARBA" id="ARBA00023034"/>
    </source>
</evidence>
<comment type="similarity">
    <text evidence="4 16">Belongs to the glycosyltransferase 7 family.</text>
</comment>
<evidence type="ECO:0000256" key="8">
    <source>
        <dbReference type="ARBA" id="ARBA00022723"/>
    </source>
</evidence>
<comment type="caution">
    <text evidence="20">The sequence shown here is derived from an EMBL/GenBank/DDBJ whole genome shotgun (WGS) entry which is preliminary data.</text>
</comment>
<dbReference type="InterPro" id="IPR029044">
    <property type="entry name" value="Nucleotide-diphossugar_trans"/>
</dbReference>
<evidence type="ECO:0000256" key="7">
    <source>
        <dbReference type="ARBA" id="ARBA00022692"/>
    </source>
</evidence>
<keyword evidence="21" id="KW-1185">Reference proteome</keyword>
<evidence type="ECO:0000256" key="2">
    <source>
        <dbReference type="ARBA" id="ARBA00004323"/>
    </source>
</evidence>
<name>A0A2J7PI40_9NEOP</name>
<evidence type="ECO:0000256" key="6">
    <source>
        <dbReference type="ARBA" id="ARBA00022679"/>
    </source>
</evidence>
<proteinExistence type="inferred from homology"/>
<feature type="region of interest" description="Disordered" evidence="17">
    <location>
        <begin position="314"/>
        <end position="343"/>
    </location>
</feature>
<accession>A0A2J7PI40</accession>
<dbReference type="GO" id="GO:0046872">
    <property type="term" value="F:metal ion binding"/>
    <property type="evidence" value="ECO:0007669"/>
    <property type="project" value="UniProtKB-UniRule"/>
</dbReference>
<organism evidence="20 21">
    <name type="scientific">Cryptotermes secundus</name>
    <dbReference type="NCBI Taxonomy" id="105785"/>
    <lineage>
        <taxon>Eukaryota</taxon>
        <taxon>Metazoa</taxon>
        <taxon>Ecdysozoa</taxon>
        <taxon>Arthropoda</taxon>
        <taxon>Hexapoda</taxon>
        <taxon>Insecta</taxon>
        <taxon>Pterygota</taxon>
        <taxon>Neoptera</taxon>
        <taxon>Polyneoptera</taxon>
        <taxon>Dictyoptera</taxon>
        <taxon>Blattodea</taxon>
        <taxon>Blattoidea</taxon>
        <taxon>Termitoidae</taxon>
        <taxon>Kalotermitidae</taxon>
        <taxon>Cryptotermitinae</taxon>
        <taxon>Cryptotermes</taxon>
    </lineage>
</organism>
<dbReference type="FunFam" id="3.90.550.10:FF:000062">
    <property type="entry name" value="beta-1,4-galactosyltransferase 7 isoform X1"/>
    <property type="match status" value="1"/>
</dbReference>
<dbReference type="GO" id="GO:0046525">
    <property type="term" value="F:xylosylprotein 4-beta-galactosyltransferase activity"/>
    <property type="evidence" value="ECO:0007669"/>
    <property type="project" value="UniProtKB-EC"/>
</dbReference>
<keyword evidence="10 16" id="KW-1133">Transmembrane helix</keyword>
<evidence type="ECO:0000256" key="10">
    <source>
        <dbReference type="ARBA" id="ARBA00022989"/>
    </source>
</evidence>
<keyword evidence="9 16" id="KW-0735">Signal-anchor</keyword>
<feature type="domain" description="Galactosyltransferase N-terminal" evidence="19">
    <location>
        <begin position="77"/>
        <end position="161"/>
    </location>
</feature>
<protein>
    <recommendedName>
        <fullName evidence="16">Beta-1,4-N-acetylgalactosaminyltransferase</fullName>
        <ecNumber evidence="16">2.4.1.-</ecNumber>
    </recommendedName>
    <alternativeName>
        <fullName evidence="16">Beta-4-GalNAcT</fullName>
    </alternativeName>
</protein>
<keyword evidence="12 16" id="KW-0472">Membrane</keyword>
<comment type="catalytic activity">
    <reaction evidence="15">
        <text>3-O-(beta-D-xylosyl)-L-seryl-[protein] + UDP-alpha-D-galactose = 3-O-(beta-D-galactosyl-(1-&gt;4)-beta-D-xylosyl)-L-seryl-[protein] + UDP + H(+)</text>
        <dbReference type="Rhea" id="RHEA:15297"/>
        <dbReference type="Rhea" id="RHEA-COMP:12567"/>
        <dbReference type="Rhea" id="RHEA-COMP:12570"/>
        <dbReference type="ChEBI" id="CHEBI:15378"/>
        <dbReference type="ChEBI" id="CHEBI:58223"/>
        <dbReference type="ChEBI" id="CHEBI:66914"/>
        <dbReference type="ChEBI" id="CHEBI:132085"/>
        <dbReference type="ChEBI" id="CHEBI:132088"/>
        <dbReference type="EC" id="2.4.1.133"/>
    </reaction>
</comment>
<comment type="subcellular location">
    <subcellularLocation>
        <location evidence="2">Golgi apparatus membrane</location>
        <topology evidence="2">Single-pass type II membrane protein</topology>
    </subcellularLocation>
    <subcellularLocation>
        <location evidence="16">Membrane</location>
        <topology evidence="16">Single-pass type II membrane protein</topology>
    </subcellularLocation>
</comment>
<keyword evidence="11" id="KW-0333">Golgi apparatus</keyword>
<dbReference type="STRING" id="105785.A0A2J7PI40"/>
<dbReference type="FunCoup" id="A0A2J7PI40">
    <property type="interactions" value="1263"/>
</dbReference>
<dbReference type="Proteomes" id="UP000235965">
    <property type="component" value="Unassembled WGS sequence"/>
</dbReference>
<evidence type="ECO:0000256" key="16">
    <source>
        <dbReference type="RuleBase" id="RU368121"/>
    </source>
</evidence>
<sequence>MPKQFSKQRCCLNILIWKIWKVRFFIVCIIFTFIVGCFLAISPITIDDCQCSRKDPGENIERHFKGRIYNANSGIPSDHKLAVLVPFRDRFEELLAFAPYLHDFLNKQEISHHIYILNQVDHYRFNRASLINVGFRIARDECDYIAMHDVDLLPLNSQLRYSYPETGPFHIASPDLHPRYHYPTFVGGILLIKREHFELVNGMSNKYWGWGLEDDEFYVRLKEAGLNVSRPVNITTGTENTFKHTHDRTHRKRDMTKCFKQRDVTRRRDRQTGLADVVYKLTGIHELKIDGAPITVINIVLSCDKRLTPWCNCSDTGGKKPSSETNAAESNIGNKNNKNILNQ</sequence>
<evidence type="ECO:0000256" key="13">
    <source>
        <dbReference type="ARBA" id="ARBA00023180"/>
    </source>
</evidence>
<evidence type="ECO:0000256" key="14">
    <source>
        <dbReference type="ARBA" id="ARBA00023211"/>
    </source>
</evidence>
<dbReference type="Gene3D" id="3.90.550.10">
    <property type="entry name" value="Spore Coat Polysaccharide Biosynthesis Protein SpsA, Chain A"/>
    <property type="match status" value="1"/>
</dbReference>
<evidence type="ECO:0000313" key="20">
    <source>
        <dbReference type="EMBL" id="PNF15988.1"/>
    </source>
</evidence>
<keyword evidence="5 16" id="KW-0328">Glycosyltransferase</keyword>
<evidence type="ECO:0000259" key="18">
    <source>
        <dbReference type="Pfam" id="PF02709"/>
    </source>
</evidence>
<dbReference type="AlphaFoldDB" id="A0A2J7PI40"/>
<dbReference type="InterPro" id="IPR003859">
    <property type="entry name" value="Galactosyl_T"/>
</dbReference>
<dbReference type="UniPathway" id="UPA00378"/>
<dbReference type="GO" id="GO:0005975">
    <property type="term" value="P:carbohydrate metabolic process"/>
    <property type="evidence" value="ECO:0007669"/>
    <property type="project" value="InterPro"/>
</dbReference>
<evidence type="ECO:0000256" key="4">
    <source>
        <dbReference type="ARBA" id="ARBA00005735"/>
    </source>
</evidence>
<evidence type="ECO:0000256" key="15">
    <source>
        <dbReference type="ARBA" id="ARBA00051458"/>
    </source>
</evidence>
<reference evidence="20 21" key="1">
    <citation type="submission" date="2017-12" db="EMBL/GenBank/DDBJ databases">
        <title>Hemimetabolous genomes reveal molecular basis of termite eusociality.</title>
        <authorList>
            <person name="Harrison M.C."/>
            <person name="Jongepier E."/>
            <person name="Robertson H.M."/>
            <person name="Arning N."/>
            <person name="Bitard-Feildel T."/>
            <person name="Chao H."/>
            <person name="Childers C.P."/>
            <person name="Dinh H."/>
            <person name="Doddapaneni H."/>
            <person name="Dugan S."/>
            <person name="Gowin J."/>
            <person name="Greiner C."/>
            <person name="Han Y."/>
            <person name="Hu H."/>
            <person name="Hughes D.S.T."/>
            <person name="Huylmans A.-K."/>
            <person name="Kemena C."/>
            <person name="Kremer L.P.M."/>
            <person name="Lee S.L."/>
            <person name="Lopez-Ezquerra A."/>
            <person name="Mallet L."/>
            <person name="Monroy-Kuhn J.M."/>
            <person name="Moser A."/>
            <person name="Murali S.C."/>
            <person name="Muzny D.M."/>
            <person name="Otani S."/>
            <person name="Piulachs M.-D."/>
            <person name="Poelchau M."/>
            <person name="Qu J."/>
            <person name="Schaub F."/>
            <person name="Wada-Katsumata A."/>
            <person name="Worley K.C."/>
            <person name="Xie Q."/>
            <person name="Ylla G."/>
            <person name="Poulsen M."/>
            <person name="Gibbs R.A."/>
            <person name="Schal C."/>
            <person name="Richards S."/>
            <person name="Belles X."/>
            <person name="Korb J."/>
            <person name="Bornberg-Bauer E."/>
        </authorList>
    </citation>
    <scope>NUCLEOTIDE SEQUENCE [LARGE SCALE GENOMIC DNA]</scope>
    <source>
        <tissue evidence="20">Whole body</tissue>
    </source>
</reference>
<gene>
    <name evidence="20" type="primary">B4galt7</name>
    <name evidence="20" type="ORF">B7P43_G04602</name>
</gene>
<dbReference type="Pfam" id="PF13733">
    <property type="entry name" value="Glyco_transf_7N"/>
    <property type="match status" value="1"/>
</dbReference>
<evidence type="ECO:0000313" key="21">
    <source>
        <dbReference type="Proteomes" id="UP000235965"/>
    </source>
</evidence>
<evidence type="ECO:0000256" key="12">
    <source>
        <dbReference type="ARBA" id="ARBA00023136"/>
    </source>
</evidence>
<dbReference type="InParanoid" id="A0A2J7PI40"/>
<dbReference type="PANTHER" id="PTHR19300">
    <property type="entry name" value="BETA-1,4-GALACTOSYLTRANSFERASE"/>
    <property type="match status" value="1"/>
</dbReference>
<keyword evidence="7 16" id="KW-0812">Transmembrane</keyword>
<keyword evidence="13 16" id="KW-0325">Glycoprotein</keyword>
<dbReference type="CDD" id="cd00899">
    <property type="entry name" value="b4GalT"/>
    <property type="match status" value="1"/>
</dbReference>
<evidence type="ECO:0000256" key="1">
    <source>
        <dbReference type="ARBA" id="ARBA00001936"/>
    </source>
</evidence>
<dbReference type="GO" id="GO:0030166">
    <property type="term" value="P:proteoglycan biosynthetic process"/>
    <property type="evidence" value="ECO:0007669"/>
    <property type="project" value="TreeGrafter"/>
</dbReference>
<dbReference type="PRINTS" id="PR02050">
    <property type="entry name" value="B14GALTRFASE"/>
</dbReference>
<evidence type="ECO:0000256" key="17">
    <source>
        <dbReference type="SAM" id="MobiDB-lite"/>
    </source>
</evidence>
<dbReference type="OrthoDB" id="6020664at2759"/>
<dbReference type="GO" id="GO:0000139">
    <property type="term" value="C:Golgi membrane"/>
    <property type="evidence" value="ECO:0007669"/>
    <property type="project" value="UniProtKB-SubCell"/>
</dbReference>
<dbReference type="InterPro" id="IPR027791">
    <property type="entry name" value="Galactosyl_T_C"/>
</dbReference>
<dbReference type="Pfam" id="PF02709">
    <property type="entry name" value="Glyco_transf_7C"/>
    <property type="match status" value="1"/>
</dbReference>
<feature type="transmembrane region" description="Helical" evidence="16">
    <location>
        <begin position="24"/>
        <end position="46"/>
    </location>
</feature>
<dbReference type="PANTHER" id="PTHR19300:SF30">
    <property type="entry name" value="BETA-1,4-GALACTOSYLTRANSFERASE 7"/>
    <property type="match status" value="1"/>
</dbReference>
<keyword evidence="8 16" id="KW-0479">Metal-binding</keyword>
<dbReference type="EC" id="2.4.1.-" evidence="16"/>
<keyword evidence="14 16" id="KW-0464">Manganese</keyword>
<comment type="cofactor">
    <cofactor evidence="1 16">
        <name>Mn(2+)</name>
        <dbReference type="ChEBI" id="CHEBI:29035"/>
    </cofactor>
</comment>